<organism evidence="2 3">
    <name type="scientific">Filobasidium floriforme</name>
    <dbReference type="NCBI Taxonomy" id="5210"/>
    <lineage>
        <taxon>Eukaryota</taxon>
        <taxon>Fungi</taxon>
        <taxon>Dikarya</taxon>
        <taxon>Basidiomycota</taxon>
        <taxon>Agaricomycotina</taxon>
        <taxon>Tremellomycetes</taxon>
        <taxon>Filobasidiales</taxon>
        <taxon>Filobasidiaceae</taxon>
        <taxon>Filobasidium</taxon>
    </lineage>
</organism>
<dbReference type="AlphaFoldDB" id="A0A8K0JFV7"/>
<protein>
    <submittedName>
        <fullName evidence="2">Uncharacterized protein</fullName>
    </submittedName>
</protein>
<reference evidence="2" key="1">
    <citation type="submission" date="2020-04" db="EMBL/GenBank/DDBJ databases">
        <title>Analysis of mating type loci in Filobasidium floriforme.</title>
        <authorList>
            <person name="Nowrousian M."/>
        </authorList>
    </citation>
    <scope>NUCLEOTIDE SEQUENCE</scope>
    <source>
        <strain evidence="2">CBS 6242</strain>
    </source>
</reference>
<keyword evidence="3" id="KW-1185">Reference proteome</keyword>
<feature type="region of interest" description="Disordered" evidence="1">
    <location>
        <begin position="1"/>
        <end position="30"/>
    </location>
</feature>
<proteinExistence type="predicted"/>
<name>A0A8K0JFV7_9TREE</name>
<evidence type="ECO:0000313" key="2">
    <source>
        <dbReference type="EMBL" id="KAG7527417.1"/>
    </source>
</evidence>
<evidence type="ECO:0000313" key="3">
    <source>
        <dbReference type="Proteomes" id="UP000812966"/>
    </source>
</evidence>
<evidence type="ECO:0000256" key="1">
    <source>
        <dbReference type="SAM" id="MobiDB-lite"/>
    </source>
</evidence>
<dbReference type="Proteomes" id="UP000812966">
    <property type="component" value="Unassembled WGS sequence"/>
</dbReference>
<comment type="caution">
    <text evidence="2">The sequence shown here is derived from an EMBL/GenBank/DDBJ whole genome shotgun (WGS) entry which is preliminary data.</text>
</comment>
<sequence length="214" mass="23790">MPLIEPPDTSTIGPPPTIESSTGAPPLSQSIFPPGSLHPTFSGLTLTVHQDPTNFTEEDLEGRPLLEVRFPDPARGDLESAIETVSHLSLGEQAEVLGVIRRQCSGEHRRRILNARKKILLDLHARIVDICRDATVEDYNNAVEEGYDNPADAVLDQVTVHVWRAVGETEFEIHSDDVKRLIYAIYQVMPVQMHDLKLKDLLLTARVDSAPYRG</sequence>
<accession>A0A8K0JFV7</accession>
<gene>
    <name evidence="2" type="ORF">FFLO_06959</name>
</gene>
<feature type="compositionally biased region" description="Polar residues" evidence="1">
    <location>
        <begin position="8"/>
        <end position="30"/>
    </location>
</feature>
<dbReference type="EMBL" id="JABELV010000294">
    <property type="protein sequence ID" value="KAG7527417.1"/>
    <property type="molecule type" value="Genomic_DNA"/>
</dbReference>